<evidence type="ECO:0008006" key="2">
    <source>
        <dbReference type="Google" id="ProtNLM"/>
    </source>
</evidence>
<accession>X1P3L4</accession>
<dbReference type="InterPro" id="IPR011249">
    <property type="entry name" value="Metalloenz_LuxS/M16"/>
</dbReference>
<dbReference type="GO" id="GO:0046872">
    <property type="term" value="F:metal ion binding"/>
    <property type="evidence" value="ECO:0007669"/>
    <property type="project" value="InterPro"/>
</dbReference>
<name>X1P3L4_9ZZZZ</name>
<organism evidence="1">
    <name type="scientific">marine sediment metagenome</name>
    <dbReference type="NCBI Taxonomy" id="412755"/>
    <lineage>
        <taxon>unclassified sequences</taxon>
        <taxon>metagenomes</taxon>
        <taxon>ecological metagenomes</taxon>
    </lineage>
</organism>
<proteinExistence type="predicted"/>
<sequence length="106" mass="12383">MELVSEEELEKAKRKVVSEHIFSRETMEDRAGDLASNELVVGDLNFSKNYVEQIQKVDREEIRRVADKYFHRDNLTITLLQPVVEKVAAKPEISLKKPPLIWFFLP</sequence>
<comment type="caution">
    <text evidence="1">The sequence shown here is derived from an EMBL/GenBank/DDBJ whole genome shotgun (WGS) entry which is preliminary data.</text>
</comment>
<gene>
    <name evidence="1" type="ORF">S06H3_37685</name>
</gene>
<evidence type="ECO:0000313" key="1">
    <source>
        <dbReference type="EMBL" id="GAI25484.1"/>
    </source>
</evidence>
<dbReference type="SUPFAM" id="SSF63411">
    <property type="entry name" value="LuxS/MPP-like metallohydrolase"/>
    <property type="match status" value="1"/>
</dbReference>
<dbReference type="AlphaFoldDB" id="X1P3L4"/>
<dbReference type="Gene3D" id="3.30.830.10">
    <property type="entry name" value="Metalloenzyme, LuxS/M16 peptidase-like"/>
    <property type="match status" value="1"/>
</dbReference>
<reference evidence="1" key="1">
    <citation type="journal article" date="2014" name="Front. Microbiol.">
        <title>High frequency of phylogenetically diverse reductive dehalogenase-homologous genes in deep subseafloor sedimentary metagenomes.</title>
        <authorList>
            <person name="Kawai M."/>
            <person name="Futagami T."/>
            <person name="Toyoda A."/>
            <person name="Takaki Y."/>
            <person name="Nishi S."/>
            <person name="Hori S."/>
            <person name="Arai W."/>
            <person name="Tsubouchi T."/>
            <person name="Morono Y."/>
            <person name="Uchiyama I."/>
            <person name="Ito T."/>
            <person name="Fujiyama A."/>
            <person name="Inagaki F."/>
            <person name="Takami H."/>
        </authorList>
    </citation>
    <scope>NUCLEOTIDE SEQUENCE</scope>
    <source>
        <strain evidence="1">Expedition CK06-06</strain>
    </source>
</reference>
<protein>
    <recommendedName>
        <fullName evidence="2">Peptidase M16 C-terminal domain-containing protein</fullName>
    </recommendedName>
</protein>
<dbReference type="EMBL" id="BARV01022921">
    <property type="protein sequence ID" value="GAI25484.1"/>
    <property type="molecule type" value="Genomic_DNA"/>
</dbReference>